<sequence length="161" mass="18465">MDFFIRKMTVEDIPQVQKVAKTSWNHTYDGIIPKDIQENFLKSAYNDEMMKRRIDQSFIYVSEVDGYIVGFANFSPVKEDGQMELGAIFLLPEYQGKGIGSALLHEGIKHAKDVSQVFINVEKDNKIGKAFYDAKGFKVLSEFEEDFDDHLLNTVRMVLKA</sequence>
<gene>
    <name evidence="2" type="ORF">KHA94_05650</name>
</gene>
<dbReference type="Proteomes" id="UP000681027">
    <property type="component" value="Unassembled WGS sequence"/>
</dbReference>
<reference evidence="2 3" key="1">
    <citation type="submission" date="2021-05" db="EMBL/GenBank/DDBJ databases">
        <title>Novel Bacillus species.</title>
        <authorList>
            <person name="Liu G."/>
        </authorList>
    </citation>
    <scope>NUCLEOTIDE SEQUENCE [LARGE SCALE GENOMIC DNA]</scope>
    <source>
        <strain evidence="2 3">FJAT-49705</strain>
    </source>
</reference>
<dbReference type="SUPFAM" id="SSF55729">
    <property type="entry name" value="Acyl-CoA N-acyltransferases (Nat)"/>
    <property type="match status" value="1"/>
</dbReference>
<dbReference type="Pfam" id="PF00583">
    <property type="entry name" value="Acetyltransf_1"/>
    <property type="match status" value="1"/>
</dbReference>
<dbReference type="RefSeq" id="WP_213101103.1">
    <property type="nucleotide sequence ID" value="NZ_JAGYPM010000001.1"/>
</dbReference>
<evidence type="ECO:0000313" key="3">
    <source>
        <dbReference type="Proteomes" id="UP000681027"/>
    </source>
</evidence>
<dbReference type="PANTHER" id="PTHR43617:SF22">
    <property type="entry name" value="L-AMINO ACID N-ACETYLTRANSFERASE AAAT"/>
    <property type="match status" value="1"/>
</dbReference>
<evidence type="ECO:0000313" key="2">
    <source>
        <dbReference type="EMBL" id="MBS4189693.1"/>
    </source>
</evidence>
<evidence type="ECO:0000259" key="1">
    <source>
        <dbReference type="PROSITE" id="PS51186"/>
    </source>
</evidence>
<protein>
    <submittedName>
        <fullName evidence="2">GNAT family N-acetyltransferase</fullName>
    </submittedName>
</protein>
<dbReference type="Gene3D" id="3.40.630.30">
    <property type="match status" value="1"/>
</dbReference>
<keyword evidence="3" id="KW-1185">Reference proteome</keyword>
<dbReference type="PANTHER" id="PTHR43617">
    <property type="entry name" value="L-AMINO ACID N-ACETYLTRANSFERASE"/>
    <property type="match status" value="1"/>
</dbReference>
<dbReference type="CDD" id="cd04301">
    <property type="entry name" value="NAT_SF"/>
    <property type="match status" value="1"/>
</dbReference>
<comment type="caution">
    <text evidence="2">The sequence shown here is derived from an EMBL/GenBank/DDBJ whole genome shotgun (WGS) entry which is preliminary data.</text>
</comment>
<accession>A0ABS5NRD2</accession>
<organism evidence="2 3">
    <name type="scientific">Cytobacillus citreus</name>
    <dbReference type="NCBI Taxonomy" id="2833586"/>
    <lineage>
        <taxon>Bacteria</taxon>
        <taxon>Bacillati</taxon>
        <taxon>Bacillota</taxon>
        <taxon>Bacilli</taxon>
        <taxon>Bacillales</taxon>
        <taxon>Bacillaceae</taxon>
        <taxon>Cytobacillus</taxon>
    </lineage>
</organism>
<feature type="domain" description="N-acetyltransferase" evidence="1">
    <location>
        <begin position="3"/>
        <end position="161"/>
    </location>
</feature>
<dbReference type="InterPro" id="IPR016181">
    <property type="entry name" value="Acyl_CoA_acyltransferase"/>
</dbReference>
<dbReference type="PROSITE" id="PS51186">
    <property type="entry name" value="GNAT"/>
    <property type="match status" value="1"/>
</dbReference>
<dbReference type="EMBL" id="JAGYPM010000001">
    <property type="protein sequence ID" value="MBS4189693.1"/>
    <property type="molecule type" value="Genomic_DNA"/>
</dbReference>
<name>A0ABS5NRD2_9BACI</name>
<dbReference type="InterPro" id="IPR000182">
    <property type="entry name" value="GNAT_dom"/>
</dbReference>
<proteinExistence type="predicted"/>
<dbReference type="InterPro" id="IPR050276">
    <property type="entry name" value="MshD_Acetyltransferase"/>
</dbReference>